<sequence length="289" mass="31886">MTHSLADGWFTEVFDQQGSAFSLKVKGKIDSAQSEFQSIDIYDTETFGKLMVIDGCTMVSTRENFVYHEMMSHVALFAHPAPKKVAIIGGGDCGTLREVLKHTGVEQVWQIDIDELVTRMSEKHFPELCESNDDPRANILFADGIQWIKDCEPESLDVIIIDSTDPVGPAEGLFAVDFYQDCFKALAPLGIVVQQSESPLYHSNSIIKKIHVDMAAAGASSSHTVPFPQVIYPSGWWSCTLASKGGDTTSFRIEDSAAKSFRTEYYNAEMHAAGLAIPEFMRRALGMAD</sequence>
<evidence type="ECO:0000313" key="11">
    <source>
        <dbReference type="Proteomes" id="UP001620597"/>
    </source>
</evidence>
<dbReference type="InterPro" id="IPR037163">
    <property type="entry name" value="Spermidine_synt_N_sf"/>
</dbReference>
<feature type="binding site" evidence="5">
    <location>
        <position position="92"/>
    </location>
    <ligand>
        <name>spermidine</name>
        <dbReference type="ChEBI" id="CHEBI:57834"/>
    </ligand>
</feature>
<gene>
    <name evidence="5 10" type="primary">speE</name>
    <name evidence="10" type="ORF">WG929_04670</name>
</gene>
<dbReference type="PANTHER" id="PTHR11558">
    <property type="entry name" value="SPERMIDINE/SPERMINE SYNTHASE"/>
    <property type="match status" value="1"/>
</dbReference>
<dbReference type="HAMAP" id="MF_00198">
    <property type="entry name" value="Spermidine_synth"/>
    <property type="match status" value="1"/>
</dbReference>
<keyword evidence="11" id="KW-1185">Reference proteome</keyword>
<keyword evidence="3 5" id="KW-0745">Spermidine biosynthesis</keyword>
<dbReference type="PROSITE" id="PS01330">
    <property type="entry name" value="PABS_1"/>
    <property type="match status" value="1"/>
</dbReference>
<comment type="catalytic activity">
    <reaction evidence="5 8">
        <text>S-adenosyl 3-(methylsulfanyl)propylamine + putrescine = S-methyl-5'-thioadenosine + spermidine + H(+)</text>
        <dbReference type="Rhea" id="RHEA:12721"/>
        <dbReference type="ChEBI" id="CHEBI:15378"/>
        <dbReference type="ChEBI" id="CHEBI:17509"/>
        <dbReference type="ChEBI" id="CHEBI:57443"/>
        <dbReference type="ChEBI" id="CHEBI:57834"/>
        <dbReference type="ChEBI" id="CHEBI:326268"/>
        <dbReference type="EC" id="2.5.1.16"/>
    </reaction>
</comment>
<comment type="pathway">
    <text evidence="5">Amine and polyamine biosynthesis; spermidine biosynthesis; spermidine from putrescine: step 1/1.</text>
</comment>
<dbReference type="InterPro" id="IPR030374">
    <property type="entry name" value="PABS"/>
</dbReference>
<feature type="binding site" evidence="5">
    <location>
        <position position="68"/>
    </location>
    <ligand>
        <name>spermidine</name>
        <dbReference type="ChEBI" id="CHEBI:57834"/>
    </ligand>
</feature>
<feature type="active site" description="Proton acceptor" evidence="5 6">
    <location>
        <position position="162"/>
    </location>
</feature>
<evidence type="ECO:0000256" key="8">
    <source>
        <dbReference type="RuleBase" id="RU003837"/>
    </source>
</evidence>
<comment type="subunit">
    <text evidence="5">Homodimer or homotetramer.</text>
</comment>
<comment type="similarity">
    <text evidence="1 5 7">Belongs to the spermidine/spermine synthase family.</text>
</comment>
<reference evidence="10 11" key="1">
    <citation type="submission" date="2024-03" db="EMBL/GenBank/DDBJ databases">
        <title>High-quality draft genome sequence of Oceanobacter sp. wDCs-4.</title>
        <authorList>
            <person name="Dong C."/>
        </authorList>
    </citation>
    <scope>NUCLEOTIDE SEQUENCE [LARGE SCALE GENOMIC DNA]</scope>
    <source>
        <strain evidence="11">wDCs-4</strain>
    </source>
</reference>
<dbReference type="GO" id="GO:0004766">
    <property type="term" value="F:spermidine synthase activity"/>
    <property type="evidence" value="ECO:0007669"/>
    <property type="project" value="UniProtKB-EC"/>
</dbReference>
<keyword evidence="4 5" id="KW-0620">Polyamine biosynthesis</keyword>
<evidence type="ECO:0000256" key="6">
    <source>
        <dbReference type="PROSITE-ProRule" id="PRU00354"/>
    </source>
</evidence>
<accession>A0ABW8NFN5</accession>
<comment type="function">
    <text evidence="5">Catalyzes the irreversible transfer of a propylamine group from the amino donor S-adenosylmethioninamine (decarboxy-AdoMet) to putrescine (1,4-diaminobutane) to yield spermidine.</text>
</comment>
<dbReference type="NCBIfam" id="NF002010">
    <property type="entry name" value="PRK00811.1"/>
    <property type="match status" value="1"/>
</dbReference>
<dbReference type="InterPro" id="IPR001045">
    <property type="entry name" value="Spermi_synthase"/>
</dbReference>
<dbReference type="PROSITE" id="PS51006">
    <property type="entry name" value="PABS_2"/>
    <property type="match status" value="1"/>
</dbReference>
<evidence type="ECO:0000256" key="3">
    <source>
        <dbReference type="ARBA" id="ARBA00023066"/>
    </source>
</evidence>
<dbReference type="Pfam" id="PF17284">
    <property type="entry name" value="Spermine_synt_N"/>
    <property type="match status" value="1"/>
</dbReference>
<evidence type="ECO:0000256" key="5">
    <source>
        <dbReference type="HAMAP-Rule" id="MF_00198"/>
    </source>
</evidence>
<dbReference type="InterPro" id="IPR030373">
    <property type="entry name" value="PABS_CS"/>
</dbReference>
<evidence type="ECO:0000256" key="7">
    <source>
        <dbReference type="RuleBase" id="RU003836"/>
    </source>
</evidence>
<dbReference type="EMBL" id="JBBKTX010000004">
    <property type="protein sequence ID" value="MFK4751701.1"/>
    <property type="molecule type" value="Genomic_DNA"/>
</dbReference>
<evidence type="ECO:0000256" key="2">
    <source>
        <dbReference type="ARBA" id="ARBA00022679"/>
    </source>
</evidence>
<keyword evidence="2 5" id="KW-0808">Transferase</keyword>
<proteinExistence type="inferred from homology"/>
<dbReference type="InterPro" id="IPR029063">
    <property type="entry name" value="SAM-dependent_MTases_sf"/>
</dbReference>
<dbReference type="InterPro" id="IPR035246">
    <property type="entry name" value="Spermidine_synt_N"/>
</dbReference>
<dbReference type="SUPFAM" id="SSF53335">
    <property type="entry name" value="S-adenosyl-L-methionine-dependent methyltransferases"/>
    <property type="match status" value="1"/>
</dbReference>
<dbReference type="Proteomes" id="UP001620597">
    <property type="component" value="Unassembled WGS sequence"/>
</dbReference>
<feature type="domain" description="PABS" evidence="9">
    <location>
        <begin position="7"/>
        <end position="244"/>
    </location>
</feature>
<dbReference type="NCBIfam" id="TIGR00417">
    <property type="entry name" value="speE"/>
    <property type="match status" value="1"/>
</dbReference>
<feature type="binding site" evidence="5">
    <location>
        <position position="37"/>
    </location>
    <ligand>
        <name>S-methyl-5'-thioadenosine</name>
        <dbReference type="ChEBI" id="CHEBI:17509"/>
    </ligand>
</feature>
<dbReference type="PANTHER" id="PTHR11558:SF11">
    <property type="entry name" value="SPERMIDINE SYNTHASE"/>
    <property type="match status" value="1"/>
</dbReference>
<evidence type="ECO:0000259" key="9">
    <source>
        <dbReference type="PROSITE" id="PS51006"/>
    </source>
</evidence>
<evidence type="ECO:0000313" key="10">
    <source>
        <dbReference type="EMBL" id="MFK4751701.1"/>
    </source>
</evidence>
<feature type="binding site" evidence="5">
    <location>
        <begin position="143"/>
        <end position="144"/>
    </location>
    <ligand>
        <name>S-methyl-5'-thioadenosine</name>
        <dbReference type="ChEBI" id="CHEBI:17509"/>
    </ligand>
</feature>
<dbReference type="CDD" id="cd02440">
    <property type="entry name" value="AdoMet_MTases"/>
    <property type="match status" value="1"/>
</dbReference>
<dbReference type="RefSeq" id="WP_416205096.1">
    <property type="nucleotide sequence ID" value="NZ_JBBKTX010000004.1"/>
</dbReference>
<dbReference type="Pfam" id="PF01564">
    <property type="entry name" value="Spermine_synth"/>
    <property type="match status" value="1"/>
</dbReference>
<dbReference type="EC" id="2.5.1.16" evidence="5"/>
<feature type="binding site" evidence="5">
    <location>
        <begin position="162"/>
        <end position="165"/>
    </location>
    <ligand>
        <name>spermidine</name>
        <dbReference type="ChEBI" id="CHEBI:57834"/>
    </ligand>
</feature>
<dbReference type="Gene3D" id="3.40.50.150">
    <property type="entry name" value="Vaccinia Virus protein VP39"/>
    <property type="match status" value="1"/>
</dbReference>
<comment type="caution">
    <text evidence="10">The sequence shown here is derived from an EMBL/GenBank/DDBJ whole genome shotgun (WGS) entry which is preliminary data.</text>
</comment>
<organism evidence="10 11">
    <name type="scientific">Oceanobacter antarcticus</name>
    <dbReference type="NCBI Taxonomy" id="3133425"/>
    <lineage>
        <taxon>Bacteria</taxon>
        <taxon>Pseudomonadati</taxon>
        <taxon>Pseudomonadota</taxon>
        <taxon>Gammaproteobacteria</taxon>
        <taxon>Oceanospirillales</taxon>
        <taxon>Oceanospirillaceae</taxon>
        <taxon>Oceanobacter</taxon>
    </lineage>
</organism>
<feature type="binding site" evidence="5">
    <location>
        <position position="169"/>
    </location>
    <ligand>
        <name>S-methyl-5'-thioadenosine</name>
        <dbReference type="ChEBI" id="CHEBI:17509"/>
    </ligand>
</feature>
<feature type="binding site" evidence="5">
    <location>
        <position position="112"/>
    </location>
    <ligand>
        <name>S-methyl-5'-thioadenosine</name>
        <dbReference type="ChEBI" id="CHEBI:17509"/>
    </ligand>
</feature>
<name>A0ABW8NFN5_9GAMM</name>
<dbReference type="Gene3D" id="2.30.140.10">
    <property type="entry name" value="Spermidine synthase, tetramerisation domain"/>
    <property type="match status" value="1"/>
</dbReference>
<evidence type="ECO:0000256" key="4">
    <source>
        <dbReference type="ARBA" id="ARBA00023115"/>
    </source>
</evidence>
<protein>
    <recommendedName>
        <fullName evidence="5">Polyamine aminopropyltransferase</fullName>
    </recommendedName>
    <alternativeName>
        <fullName evidence="5">Putrescine aminopropyltransferase</fullName>
        <shortName evidence="5">PAPT</shortName>
    </alternativeName>
    <alternativeName>
        <fullName evidence="5">Spermidine synthase</fullName>
        <shortName evidence="5">SPDS</shortName>
        <shortName evidence="5">SPDSY</shortName>
        <ecNumber evidence="5">2.5.1.16</ecNumber>
    </alternativeName>
</protein>
<evidence type="ECO:0000256" key="1">
    <source>
        <dbReference type="ARBA" id="ARBA00007867"/>
    </source>
</evidence>